<protein>
    <submittedName>
        <fullName evidence="2">Unannotated protein</fullName>
    </submittedName>
</protein>
<organism evidence="2">
    <name type="scientific">freshwater metagenome</name>
    <dbReference type="NCBI Taxonomy" id="449393"/>
    <lineage>
        <taxon>unclassified sequences</taxon>
        <taxon>metagenomes</taxon>
        <taxon>ecological metagenomes</taxon>
    </lineage>
</organism>
<reference evidence="2" key="1">
    <citation type="submission" date="2020-05" db="EMBL/GenBank/DDBJ databases">
        <authorList>
            <person name="Chiriac C."/>
            <person name="Salcher M."/>
            <person name="Ghai R."/>
            <person name="Kavagutti S V."/>
        </authorList>
    </citation>
    <scope>NUCLEOTIDE SEQUENCE</scope>
</reference>
<dbReference type="CDD" id="cd00198">
    <property type="entry name" value="vWFA"/>
    <property type="match status" value="1"/>
</dbReference>
<dbReference type="InterPro" id="IPR002035">
    <property type="entry name" value="VWF_A"/>
</dbReference>
<accession>A0A6J6HWF9</accession>
<dbReference type="SUPFAM" id="SSF53300">
    <property type="entry name" value="vWA-like"/>
    <property type="match status" value="1"/>
</dbReference>
<feature type="domain" description="VWFA" evidence="1">
    <location>
        <begin position="202"/>
        <end position="384"/>
    </location>
</feature>
<dbReference type="AlphaFoldDB" id="A0A6J6HWF9"/>
<gene>
    <name evidence="2" type="ORF">UFOPK1874_00718</name>
</gene>
<dbReference type="Gene3D" id="3.40.50.410">
    <property type="entry name" value="von Willebrand factor, type A domain"/>
    <property type="match status" value="1"/>
</dbReference>
<evidence type="ECO:0000313" key="2">
    <source>
        <dbReference type="EMBL" id="CAB4615899.1"/>
    </source>
</evidence>
<dbReference type="EMBL" id="CAEZUX010000069">
    <property type="protein sequence ID" value="CAB4615899.1"/>
    <property type="molecule type" value="Genomic_DNA"/>
</dbReference>
<dbReference type="SMART" id="SM00327">
    <property type="entry name" value="VWA"/>
    <property type="match status" value="1"/>
</dbReference>
<evidence type="ECO:0000259" key="1">
    <source>
        <dbReference type="SMART" id="SM00327"/>
    </source>
</evidence>
<dbReference type="InterPro" id="IPR036465">
    <property type="entry name" value="vWFA_dom_sf"/>
</dbReference>
<sequence>MDLNWQMQQLGQKLSQMFPQPGNGQQGYNFRGEQPMDMQQAMQAMAEMGQLNDMEAMMRQAANPAQLSEVDIDKVRDLLGDSAAKSLQKLAEMTKVLEEAGLINNKEGRLEVTPRGLRAIGNNALREMFNKLSKDKLGQHRIPREGSGHERTYDSKPYEFGDPFRLDLQRTIRNAISRQGSGTPVRLSPEDFEIERTEHTTQASTVLLLDLSFSMVQADRFVPAKKVAIAMHSLISSQFPRDFLSIIGFSSIAYPLRPDELPEVSWDREYGTNMHHAFALARKQLAGKAGTKQIIMITDGEPTSHITPEGYPIFTYPYIQESVELAMREVMRLTKEGITLNSFVLDANGSLRQIIEQMAEINKGRAFFTSADTLGDYVLVDFLENRRRTARSR</sequence>
<name>A0A6J6HWF9_9ZZZZ</name>
<proteinExistence type="predicted"/>